<feature type="compositionally biased region" description="Basic and acidic residues" evidence="1">
    <location>
        <begin position="16"/>
        <end position="25"/>
    </location>
</feature>
<dbReference type="EnsemblProtists" id="EOD09437">
    <property type="protein sequence ID" value="EOD09437"/>
    <property type="gene ID" value="EMIHUDRAFT_432846"/>
</dbReference>
<dbReference type="KEGG" id="ehx:EMIHUDRAFT_432846"/>
<reference evidence="2" key="2">
    <citation type="submission" date="2024-10" db="UniProtKB">
        <authorList>
            <consortium name="EnsemblProtists"/>
        </authorList>
    </citation>
    <scope>IDENTIFICATION</scope>
</reference>
<dbReference type="HOGENOM" id="CLU_1672557_0_0_1"/>
<proteinExistence type="predicted"/>
<dbReference type="RefSeq" id="XP_005761866.1">
    <property type="nucleotide sequence ID" value="XM_005761809.1"/>
</dbReference>
<feature type="region of interest" description="Disordered" evidence="1">
    <location>
        <begin position="1"/>
        <end position="73"/>
    </location>
</feature>
<reference evidence="3" key="1">
    <citation type="journal article" date="2013" name="Nature">
        <title>Pan genome of the phytoplankton Emiliania underpins its global distribution.</title>
        <authorList>
            <person name="Read B.A."/>
            <person name="Kegel J."/>
            <person name="Klute M.J."/>
            <person name="Kuo A."/>
            <person name="Lefebvre S.C."/>
            <person name="Maumus F."/>
            <person name="Mayer C."/>
            <person name="Miller J."/>
            <person name="Monier A."/>
            <person name="Salamov A."/>
            <person name="Young J."/>
            <person name="Aguilar M."/>
            <person name="Claverie J.M."/>
            <person name="Frickenhaus S."/>
            <person name="Gonzalez K."/>
            <person name="Herman E.K."/>
            <person name="Lin Y.C."/>
            <person name="Napier J."/>
            <person name="Ogata H."/>
            <person name="Sarno A.F."/>
            <person name="Shmutz J."/>
            <person name="Schroeder D."/>
            <person name="de Vargas C."/>
            <person name="Verret F."/>
            <person name="von Dassow P."/>
            <person name="Valentin K."/>
            <person name="Van de Peer Y."/>
            <person name="Wheeler G."/>
            <person name="Dacks J.B."/>
            <person name="Delwiche C.F."/>
            <person name="Dyhrman S.T."/>
            <person name="Glockner G."/>
            <person name="John U."/>
            <person name="Richards T."/>
            <person name="Worden A.Z."/>
            <person name="Zhang X."/>
            <person name="Grigoriev I.V."/>
            <person name="Allen A.E."/>
            <person name="Bidle K."/>
            <person name="Borodovsky M."/>
            <person name="Bowler C."/>
            <person name="Brownlee C."/>
            <person name="Cock J.M."/>
            <person name="Elias M."/>
            <person name="Gladyshev V.N."/>
            <person name="Groth M."/>
            <person name="Guda C."/>
            <person name="Hadaegh A."/>
            <person name="Iglesias-Rodriguez M.D."/>
            <person name="Jenkins J."/>
            <person name="Jones B.M."/>
            <person name="Lawson T."/>
            <person name="Leese F."/>
            <person name="Lindquist E."/>
            <person name="Lobanov A."/>
            <person name="Lomsadze A."/>
            <person name="Malik S.B."/>
            <person name="Marsh M.E."/>
            <person name="Mackinder L."/>
            <person name="Mock T."/>
            <person name="Mueller-Roeber B."/>
            <person name="Pagarete A."/>
            <person name="Parker M."/>
            <person name="Probert I."/>
            <person name="Quesneville H."/>
            <person name="Raines C."/>
            <person name="Rensing S.A."/>
            <person name="Riano-Pachon D.M."/>
            <person name="Richier S."/>
            <person name="Rokitta S."/>
            <person name="Shiraiwa Y."/>
            <person name="Soanes D.M."/>
            <person name="van der Giezen M."/>
            <person name="Wahlund T.M."/>
            <person name="Williams B."/>
            <person name="Wilson W."/>
            <person name="Wolfe G."/>
            <person name="Wurch L.L."/>
        </authorList>
    </citation>
    <scope>NUCLEOTIDE SEQUENCE</scope>
</reference>
<keyword evidence="3" id="KW-1185">Reference proteome</keyword>
<organism evidence="2 3">
    <name type="scientific">Emiliania huxleyi (strain CCMP1516)</name>
    <dbReference type="NCBI Taxonomy" id="280463"/>
    <lineage>
        <taxon>Eukaryota</taxon>
        <taxon>Haptista</taxon>
        <taxon>Haptophyta</taxon>
        <taxon>Prymnesiophyceae</taxon>
        <taxon>Isochrysidales</taxon>
        <taxon>Noelaerhabdaceae</taxon>
        <taxon>Emiliania</taxon>
    </lineage>
</organism>
<evidence type="ECO:0000256" key="1">
    <source>
        <dbReference type="SAM" id="MobiDB-lite"/>
    </source>
</evidence>
<evidence type="ECO:0000313" key="3">
    <source>
        <dbReference type="Proteomes" id="UP000013827"/>
    </source>
</evidence>
<accession>A0A0D3IDV2</accession>
<dbReference type="GeneID" id="17255548"/>
<dbReference type="Proteomes" id="UP000013827">
    <property type="component" value="Unassembled WGS sequence"/>
</dbReference>
<protein>
    <submittedName>
        <fullName evidence="2">Uncharacterized protein</fullName>
    </submittedName>
</protein>
<evidence type="ECO:0000313" key="2">
    <source>
        <dbReference type="EnsemblProtists" id="EOD09437"/>
    </source>
</evidence>
<name>A0A0D3IDV2_EMIH1</name>
<dbReference type="PaxDb" id="2903-EOD09437"/>
<sequence length="158" mass="17733">MSETMQICIARRTRKPERAEIRRDPPSFADGTLTAAHRRVASHRPSSLPAGADRSGPQRQAQRRLPAGAARDHVWRHVRPHRHELLKYARIAEEQPLYVTPAYSHNQPTGADPTDFANSDLPALSVVPDCGMRGVASRRPFQVRDSGTLWLTVEDNTR</sequence>
<dbReference type="AlphaFoldDB" id="A0A0D3IDV2"/>